<dbReference type="InterPro" id="IPR038595">
    <property type="entry name" value="LOR_sf"/>
</dbReference>
<dbReference type="AlphaFoldDB" id="A0A6P8DLG9"/>
<evidence type="ECO:0000256" key="1">
    <source>
        <dbReference type="ARBA" id="ARBA00005437"/>
    </source>
</evidence>
<dbReference type="OrthoDB" id="1876238at2759"/>
<proteinExistence type="inferred from homology"/>
<gene>
    <name evidence="3" type="primary">LOC116205764</name>
</gene>
<dbReference type="Gene3D" id="2.40.160.200">
    <property type="entry name" value="LURP1-related"/>
    <property type="match status" value="1"/>
</dbReference>
<dbReference type="InterPro" id="IPR007612">
    <property type="entry name" value="LOR"/>
</dbReference>
<evidence type="ECO:0000313" key="2">
    <source>
        <dbReference type="Proteomes" id="UP000515151"/>
    </source>
</evidence>
<evidence type="ECO:0000313" key="3">
    <source>
        <dbReference type="RefSeq" id="XP_031394286.1"/>
    </source>
</evidence>
<dbReference type="Pfam" id="PF04525">
    <property type="entry name" value="LOR"/>
    <property type="match status" value="1"/>
</dbReference>
<name>A0A6P8DLG9_PUNGR</name>
<dbReference type="GeneID" id="116205764"/>
<reference evidence="3" key="2">
    <citation type="submission" date="2025-08" db="UniProtKB">
        <authorList>
            <consortium name="RefSeq"/>
        </authorList>
    </citation>
    <scope>IDENTIFICATION</scope>
    <source>
        <tissue evidence="3">Leaf</tissue>
    </source>
</reference>
<dbReference type="InterPro" id="IPR025659">
    <property type="entry name" value="Tubby-like_C"/>
</dbReference>
<dbReference type="PANTHER" id="PTHR31087:SF14">
    <property type="entry name" value="PROTEIN LURP-ONE-RELATED 17"/>
    <property type="match status" value="1"/>
</dbReference>
<accession>A0A6P8DLG9</accession>
<reference evidence="2" key="1">
    <citation type="journal article" date="2020" name="Plant Biotechnol. J.">
        <title>The pomegranate (Punica granatum L.) draft genome dissects genetic divergence between soft- and hard-seeded cultivars.</title>
        <authorList>
            <person name="Luo X."/>
            <person name="Li H."/>
            <person name="Wu Z."/>
            <person name="Yao W."/>
            <person name="Zhao P."/>
            <person name="Cao D."/>
            <person name="Yu H."/>
            <person name="Li K."/>
            <person name="Poudel K."/>
            <person name="Zhao D."/>
            <person name="Zhang F."/>
            <person name="Xia X."/>
            <person name="Chen L."/>
            <person name="Wang Q."/>
            <person name="Jing D."/>
            <person name="Cao S."/>
        </authorList>
    </citation>
    <scope>NUCLEOTIDE SEQUENCE [LARGE SCALE GENOMIC DNA]</scope>
    <source>
        <strain evidence="2">cv. Tunisia</strain>
    </source>
</reference>
<dbReference type="RefSeq" id="XP_031394286.1">
    <property type="nucleotide sequence ID" value="XM_031538426.1"/>
</dbReference>
<organism evidence="2 3">
    <name type="scientific">Punica granatum</name>
    <name type="common">Pomegranate</name>
    <dbReference type="NCBI Taxonomy" id="22663"/>
    <lineage>
        <taxon>Eukaryota</taxon>
        <taxon>Viridiplantae</taxon>
        <taxon>Streptophyta</taxon>
        <taxon>Embryophyta</taxon>
        <taxon>Tracheophyta</taxon>
        <taxon>Spermatophyta</taxon>
        <taxon>Magnoliopsida</taxon>
        <taxon>eudicotyledons</taxon>
        <taxon>Gunneridae</taxon>
        <taxon>Pentapetalae</taxon>
        <taxon>rosids</taxon>
        <taxon>malvids</taxon>
        <taxon>Myrtales</taxon>
        <taxon>Lythraceae</taxon>
        <taxon>Punica</taxon>
    </lineage>
</organism>
<dbReference type="SUPFAM" id="SSF54518">
    <property type="entry name" value="Tubby C-terminal domain-like"/>
    <property type="match status" value="1"/>
</dbReference>
<keyword evidence="2" id="KW-1185">Reference proteome</keyword>
<protein>
    <submittedName>
        <fullName evidence="3">Protein LURP-one-related 17</fullName>
    </submittedName>
</protein>
<dbReference type="Proteomes" id="UP000515151">
    <property type="component" value="Chromosome 4"/>
</dbReference>
<dbReference type="PANTHER" id="PTHR31087">
    <property type="match status" value="1"/>
</dbReference>
<sequence length="268" mass="29784">MPSNSSTPKIFKNSPVTTTMFPFLKSLSRTVHGEQCNEEQQPEYLPKIIPTVRRTHDAAGHRQEEENLIVKGGAVKPGTCKSLTVWRKSLLVSCKGFTVIDSNGNLAYRVDNYTRHRPQEVVLMDATGKSVLTLRRQKKLGILGNWLVYEGEVGSNTIKSRKKPLCCVRKQMNALSNARSRILASVSSCSGSLRSSGKRDFVIEGSYANRSCKVVEEESLEVVAEVRRKEEMVRGVAFGLEVFVLVVQPGFDVGFAMALVLLLDQMFS</sequence>
<comment type="similarity">
    <text evidence="1">Belongs to the LOR family.</text>
</comment>